<feature type="active site" evidence="1">
    <location>
        <position position="50"/>
    </location>
</feature>
<sequence length="150" mass="16699">MKDTLKVGATAQFAFRVPAEKTVPHLYPEAPEFREMPTVFATGFMVGLMEWTCLKVLEPHLEEGEGSLGVHIDVSHIAATVPGQTVTVDAECTKFDGRRAWFHVKAHDGIDLIGEGRHVRMIIQWTRFVARVNEKAKAARVAQIGEFVKS</sequence>
<comment type="caution">
    <text evidence="4">The sequence shown here is derived from an EMBL/GenBank/DDBJ whole genome shotgun (WGS) entry which is preliminary data.</text>
</comment>
<reference evidence="4 5" key="1">
    <citation type="submission" date="2019-11" db="EMBL/GenBank/DDBJ databases">
        <title>Identification of a novel strain.</title>
        <authorList>
            <person name="Xu Q."/>
            <person name="Wang G."/>
        </authorList>
    </citation>
    <scope>NUCLEOTIDE SEQUENCE [LARGE SCALE GENOMIC DNA]</scope>
    <source>
        <strain evidence="5">xq</strain>
    </source>
</reference>
<dbReference type="Pfam" id="PF22636">
    <property type="entry name" value="FlK"/>
    <property type="match status" value="1"/>
</dbReference>
<evidence type="ECO:0000256" key="2">
    <source>
        <dbReference type="PIRSR" id="PIRSR014972-2"/>
    </source>
</evidence>
<protein>
    <submittedName>
        <fullName evidence="4">Thioesterase</fullName>
    </submittedName>
</protein>
<dbReference type="PANTHER" id="PTHR36934">
    <property type="entry name" value="BLR0278 PROTEIN"/>
    <property type="match status" value="1"/>
</dbReference>
<organism evidence="4 5">
    <name type="scientific">Hyphomicrobium album</name>
    <dbReference type="NCBI Taxonomy" id="2665159"/>
    <lineage>
        <taxon>Bacteria</taxon>
        <taxon>Pseudomonadati</taxon>
        <taxon>Pseudomonadota</taxon>
        <taxon>Alphaproteobacteria</taxon>
        <taxon>Hyphomicrobiales</taxon>
        <taxon>Hyphomicrobiaceae</taxon>
        <taxon>Hyphomicrobium</taxon>
    </lineage>
</organism>
<feature type="binding site" evidence="2">
    <location>
        <position position="69"/>
    </location>
    <ligand>
        <name>substrate</name>
    </ligand>
</feature>
<dbReference type="AlphaFoldDB" id="A0A6I3KI93"/>
<dbReference type="PANTHER" id="PTHR36934:SF1">
    <property type="entry name" value="THIOESTERASE DOMAIN-CONTAINING PROTEIN"/>
    <property type="match status" value="1"/>
</dbReference>
<dbReference type="CDD" id="cd03440">
    <property type="entry name" value="hot_dog"/>
    <property type="match status" value="1"/>
</dbReference>
<dbReference type="EMBL" id="WMBQ01000001">
    <property type="protein sequence ID" value="MTD93437.1"/>
    <property type="molecule type" value="Genomic_DNA"/>
</dbReference>
<dbReference type="InterPro" id="IPR054485">
    <property type="entry name" value="FlK-like_dom"/>
</dbReference>
<keyword evidence="5" id="KW-1185">Reference proteome</keyword>
<proteinExistence type="predicted"/>
<dbReference type="InterPro" id="IPR029069">
    <property type="entry name" value="HotDog_dom_sf"/>
</dbReference>
<dbReference type="InterPro" id="IPR025540">
    <property type="entry name" value="FlK"/>
</dbReference>
<feature type="active site" evidence="1">
    <location>
        <position position="76"/>
    </location>
</feature>
<dbReference type="PIRSF" id="PIRSF014972">
    <property type="entry name" value="FlK"/>
    <property type="match status" value="1"/>
</dbReference>
<evidence type="ECO:0000259" key="3">
    <source>
        <dbReference type="Pfam" id="PF22636"/>
    </source>
</evidence>
<dbReference type="SUPFAM" id="SSF54637">
    <property type="entry name" value="Thioesterase/thiol ester dehydrase-isomerase"/>
    <property type="match status" value="1"/>
</dbReference>
<feature type="active site" evidence="1">
    <location>
        <position position="42"/>
    </location>
</feature>
<evidence type="ECO:0000313" key="4">
    <source>
        <dbReference type="EMBL" id="MTD93437.1"/>
    </source>
</evidence>
<evidence type="ECO:0000256" key="1">
    <source>
        <dbReference type="PIRSR" id="PIRSR014972-1"/>
    </source>
</evidence>
<dbReference type="RefSeq" id="WP_154737977.1">
    <property type="nucleotide sequence ID" value="NZ_WMBQ01000001.1"/>
</dbReference>
<name>A0A6I3KI93_9HYPH</name>
<accession>A0A6I3KI93</accession>
<dbReference type="Proteomes" id="UP000440694">
    <property type="component" value="Unassembled WGS sequence"/>
</dbReference>
<feature type="binding site" evidence="2">
    <location>
        <position position="120"/>
    </location>
    <ligand>
        <name>substrate</name>
    </ligand>
</feature>
<gene>
    <name evidence="4" type="ORF">GIW81_03685</name>
</gene>
<evidence type="ECO:0000313" key="5">
    <source>
        <dbReference type="Proteomes" id="UP000440694"/>
    </source>
</evidence>
<dbReference type="Gene3D" id="3.10.129.10">
    <property type="entry name" value="Hotdog Thioesterase"/>
    <property type="match status" value="1"/>
</dbReference>
<feature type="domain" description="Fluoroacetyl-CoA-specific thioesterase-like" evidence="3">
    <location>
        <begin position="34"/>
        <end position="124"/>
    </location>
</feature>